<keyword evidence="4" id="KW-1185">Reference proteome</keyword>
<reference evidence="3 4" key="1">
    <citation type="journal article" date="2022" name="bioRxiv">
        <title>Genomics of Preaxostyla Flagellates Illuminates Evolutionary Transitions and the Path Towards Mitochondrial Loss.</title>
        <authorList>
            <person name="Novak L.V.F."/>
            <person name="Treitli S.C."/>
            <person name="Pyrih J."/>
            <person name="Halakuc P."/>
            <person name="Pipaliya S.V."/>
            <person name="Vacek V."/>
            <person name="Brzon O."/>
            <person name="Soukal P."/>
            <person name="Eme L."/>
            <person name="Dacks J.B."/>
            <person name="Karnkowska A."/>
            <person name="Elias M."/>
            <person name="Hampl V."/>
        </authorList>
    </citation>
    <scope>NUCLEOTIDE SEQUENCE [LARGE SCALE GENOMIC DNA]</scope>
    <source>
        <strain evidence="3">NAU3</strain>
        <tissue evidence="3">Gut</tissue>
    </source>
</reference>
<dbReference type="Gene3D" id="1.10.510.10">
    <property type="entry name" value="Transferase(Phosphotransferase) domain 1"/>
    <property type="match status" value="1"/>
</dbReference>
<protein>
    <recommendedName>
        <fullName evidence="5">Protein kinase domain-containing protein</fullName>
    </recommendedName>
</protein>
<sequence length="866" mass="94121">MGEGGIQSPNGLDSLKCGSAWYDEAWDLPTSLLTYLIPHQDDVTISTETGAESPICGSASVPCKTLELGLTRVSNAACICNSAVDLGSIYVLINKNVTVKGQSIESSSLVFREFQSIVCSYNTPTSSPAITITTITLNIIATSSDREGFVVIENGHVKITKVKVACQALHAPALYTSGGTPVLSELTFAVPSHTSDIIVFTSQTTFENTNIAGITSQFFEMNNTQKSQLTSLTFTGSSPSPSSSSNEELCSWEGGVIHIMWSEPTIKKSSFSSISSGVMSVVSSTVTLVECTFSKNIAGITSHPNLQRNIYCQDSSVTIDQNSVFVQNSETDPVSLWISQEQSEVELPSTISKSSILFVPTLPETLTTEAYNDSSIPKVNEAQRVTINGSNFVDCGLSFVVVLTNKDVDDSSAITFNLTETVPRGFSAFDTNDSSISFIIDPKTAKMSDGFYSLHVLINNETIATYKLLEVTVRKKALNVQQKTAMAIIIPTVTVVALAVLTIIILICVCKKRQKEKKEDEVDEELAENNALMNDQSEYFQPSEAVIDMADMSKINAEVDIPIPSDGHKANRIVPDSLPYFLMEPRRKADTGLSIDSKICVLCRDPDIPLTFADQRMNLFERIHGDGSTFDEKPLEAVGIEGAGKGTEKPMSLTPLSIKESVSVICRLGKTLQLLKERGDARAPLNAESREAYPPFCIRGVTSHSILLYPDGSLLIALPTAFVTPIKDALPIDDHVTLASIVLAEDTDSPRWYAPENEKTAVLTPEESTGAVVFSLAMVLFEMLTQEVPFKEMDAVNAHRQIKSGQLPNLNLINEMNNREQDEQEQQAKEVPADLSTILEKAMSFNASERPTLKEFVSSLEGLGAL</sequence>
<name>A0ABQ9XW88_9EUKA</name>
<gene>
    <name evidence="3" type="ORF">BLNAU_9280</name>
</gene>
<feature type="transmembrane region" description="Helical" evidence="2">
    <location>
        <begin position="485"/>
        <end position="509"/>
    </location>
</feature>
<keyword evidence="2" id="KW-0472">Membrane</keyword>
<evidence type="ECO:0000313" key="3">
    <source>
        <dbReference type="EMBL" id="KAK2955744.1"/>
    </source>
</evidence>
<comment type="caution">
    <text evidence="3">The sequence shown here is derived from an EMBL/GenBank/DDBJ whole genome shotgun (WGS) entry which is preliminary data.</text>
</comment>
<proteinExistence type="predicted"/>
<evidence type="ECO:0000256" key="2">
    <source>
        <dbReference type="SAM" id="Phobius"/>
    </source>
</evidence>
<evidence type="ECO:0008006" key="5">
    <source>
        <dbReference type="Google" id="ProtNLM"/>
    </source>
</evidence>
<keyword evidence="2" id="KW-1133">Transmembrane helix</keyword>
<evidence type="ECO:0000256" key="1">
    <source>
        <dbReference type="SAM" id="Coils"/>
    </source>
</evidence>
<keyword evidence="2" id="KW-0812">Transmembrane</keyword>
<dbReference type="Proteomes" id="UP001281761">
    <property type="component" value="Unassembled WGS sequence"/>
</dbReference>
<keyword evidence="1" id="KW-0175">Coiled coil</keyword>
<feature type="coiled-coil region" evidence="1">
    <location>
        <begin position="508"/>
        <end position="535"/>
    </location>
</feature>
<accession>A0ABQ9XW88</accession>
<organism evidence="3 4">
    <name type="scientific">Blattamonas nauphoetae</name>
    <dbReference type="NCBI Taxonomy" id="2049346"/>
    <lineage>
        <taxon>Eukaryota</taxon>
        <taxon>Metamonada</taxon>
        <taxon>Preaxostyla</taxon>
        <taxon>Oxymonadida</taxon>
        <taxon>Blattamonas</taxon>
    </lineage>
</organism>
<dbReference type="EMBL" id="JARBJD010000063">
    <property type="protein sequence ID" value="KAK2955744.1"/>
    <property type="molecule type" value="Genomic_DNA"/>
</dbReference>
<evidence type="ECO:0000313" key="4">
    <source>
        <dbReference type="Proteomes" id="UP001281761"/>
    </source>
</evidence>
<dbReference type="SUPFAM" id="SSF56112">
    <property type="entry name" value="Protein kinase-like (PK-like)"/>
    <property type="match status" value="1"/>
</dbReference>
<dbReference type="InterPro" id="IPR011009">
    <property type="entry name" value="Kinase-like_dom_sf"/>
</dbReference>